<keyword evidence="2" id="KW-1185">Reference proteome</keyword>
<evidence type="ECO:0000313" key="2">
    <source>
        <dbReference type="Proteomes" id="UP001605036"/>
    </source>
</evidence>
<proteinExistence type="predicted"/>
<evidence type="ECO:0000313" key="1">
    <source>
        <dbReference type="EMBL" id="KAL2632891.1"/>
    </source>
</evidence>
<comment type="caution">
    <text evidence="1">The sequence shown here is derived from an EMBL/GenBank/DDBJ whole genome shotgun (WGS) entry which is preliminary data.</text>
</comment>
<accession>A0ABD1YQ44</accession>
<reference evidence="1 2" key="1">
    <citation type="submission" date="2024-09" db="EMBL/GenBank/DDBJ databases">
        <title>Chromosome-scale assembly of Riccia fluitans.</title>
        <authorList>
            <person name="Paukszto L."/>
            <person name="Sawicki J."/>
            <person name="Karawczyk K."/>
            <person name="Piernik-Szablinska J."/>
            <person name="Szczecinska M."/>
            <person name="Mazdziarz M."/>
        </authorList>
    </citation>
    <scope>NUCLEOTIDE SEQUENCE [LARGE SCALE GENOMIC DNA]</scope>
    <source>
        <strain evidence="1">Rf_01</strain>
        <tissue evidence="1">Aerial parts of the thallus</tissue>
    </source>
</reference>
<dbReference type="AlphaFoldDB" id="A0ABD1YQ44"/>
<organism evidence="1 2">
    <name type="scientific">Riccia fluitans</name>
    <dbReference type="NCBI Taxonomy" id="41844"/>
    <lineage>
        <taxon>Eukaryota</taxon>
        <taxon>Viridiplantae</taxon>
        <taxon>Streptophyta</taxon>
        <taxon>Embryophyta</taxon>
        <taxon>Marchantiophyta</taxon>
        <taxon>Marchantiopsida</taxon>
        <taxon>Marchantiidae</taxon>
        <taxon>Marchantiales</taxon>
        <taxon>Ricciaceae</taxon>
        <taxon>Riccia</taxon>
    </lineage>
</organism>
<dbReference type="EMBL" id="JBHFFA010000003">
    <property type="protein sequence ID" value="KAL2632891.1"/>
    <property type="molecule type" value="Genomic_DNA"/>
</dbReference>
<sequence length="87" mass="10017">MLIMKLSLMSCYLREDIEISDLEEFLGQPVIEREPESEITDSDQPAPVISSKEAFNAMDIVRTFLEQSEENTAAILKQVEKITIYYE</sequence>
<protein>
    <submittedName>
        <fullName evidence="1">Uncharacterized protein</fullName>
    </submittedName>
</protein>
<gene>
    <name evidence="1" type="ORF">R1flu_004370</name>
</gene>
<name>A0ABD1YQ44_9MARC</name>
<dbReference type="Proteomes" id="UP001605036">
    <property type="component" value="Unassembled WGS sequence"/>
</dbReference>